<reference evidence="1 2" key="1">
    <citation type="submission" date="2019-10" db="EMBL/GenBank/DDBJ databases">
        <title>Whole genome shotgun sequence of Acrocarpospora macrocephala NBRC 16266.</title>
        <authorList>
            <person name="Ichikawa N."/>
            <person name="Kimura A."/>
            <person name="Kitahashi Y."/>
            <person name="Komaki H."/>
            <person name="Oguchi A."/>
        </authorList>
    </citation>
    <scope>NUCLEOTIDE SEQUENCE [LARGE SCALE GENOMIC DNA]</scope>
    <source>
        <strain evidence="1 2">NBRC 16266</strain>
    </source>
</reference>
<sequence>MHVYFGNKIHMMYDGETGLLTHILRARFPTPPTWRLQWPDARLAITSIIAVPEALDPADQTALQAMIDTKRRIVWNLPDEELLGLEILASGEEVNADARSFLEWARWCDEYAAPEATWRLRARPPEH</sequence>
<dbReference type="AlphaFoldDB" id="A0A5M3WN43"/>
<evidence type="ECO:0000313" key="1">
    <source>
        <dbReference type="EMBL" id="GES09579.1"/>
    </source>
</evidence>
<dbReference type="Proteomes" id="UP000331127">
    <property type="component" value="Unassembled WGS sequence"/>
</dbReference>
<comment type="caution">
    <text evidence="1">The sequence shown here is derived from an EMBL/GenBank/DDBJ whole genome shotgun (WGS) entry which is preliminary data.</text>
</comment>
<organism evidence="1 2">
    <name type="scientific">Acrocarpospora macrocephala</name>
    <dbReference type="NCBI Taxonomy" id="150177"/>
    <lineage>
        <taxon>Bacteria</taxon>
        <taxon>Bacillati</taxon>
        <taxon>Actinomycetota</taxon>
        <taxon>Actinomycetes</taxon>
        <taxon>Streptosporangiales</taxon>
        <taxon>Streptosporangiaceae</taxon>
        <taxon>Acrocarpospora</taxon>
    </lineage>
</organism>
<gene>
    <name evidence="1" type="ORF">Amac_031750</name>
</gene>
<protein>
    <submittedName>
        <fullName evidence="1">Uncharacterized protein</fullName>
    </submittedName>
</protein>
<evidence type="ECO:0000313" key="2">
    <source>
        <dbReference type="Proteomes" id="UP000331127"/>
    </source>
</evidence>
<accession>A0A5M3WN43</accession>
<keyword evidence="2" id="KW-1185">Reference proteome</keyword>
<proteinExistence type="predicted"/>
<name>A0A5M3WN43_9ACTN</name>
<dbReference type="EMBL" id="BLAE01000016">
    <property type="protein sequence ID" value="GES09579.1"/>
    <property type="molecule type" value="Genomic_DNA"/>
</dbReference>